<feature type="compositionally biased region" description="Polar residues" evidence="1">
    <location>
        <begin position="184"/>
        <end position="193"/>
    </location>
</feature>
<feature type="compositionally biased region" description="Basic residues" evidence="1">
    <location>
        <begin position="75"/>
        <end position="93"/>
    </location>
</feature>
<sequence length="231" mass="23795">MAARSFTSTVAKGPTPLLRAGGHGLRPLLPAPVAMGSSRSSTPAAAKGPARSSTPAVTGSSRSSVSPATGSARSSQRRRPWAPHAPPGRRRPRASPAPLRQWPRAPPAPPSTAGHGLRTLLRVGGGQGPRPLLCASGHRLRPLLPAPPAMGSARSSTSAVAKGPARSSTPAASTSRARSSTPTVHTSPACSSSRWRHPRIMGGGRHREGWRPWMSAEEMTDGGGGCRGRAR</sequence>
<feature type="region of interest" description="Disordered" evidence="1">
    <location>
        <begin position="145"/>
        <end position="231"/>
    </location>
</feature>
<evidence type="ECO:0000313" key="3">
    <source>
        <dbReference type="Proteomes" id="UP000823388"/>
    </source>
</evidence>
<feature type="compositionally biased region" description="Polar residues" evidence="1">
    <location>
        <begin position="51"/>
        <end position="74"/>
    </location>
</feature>
<feature type="compositionally biased region" description="Polar residues" evidence="1">
    <location>
        <begin position="1"/>
        <end position="10"/>
    </location>
</feature>
<dbReference type="AlphaFoldDB" id="A0A8T0PJ80"/>
<accession>A0A8T0PJ80</accession>
<feature type="region of interest" description="Disordered" evidence="1">
    <location>
        <begin position="1"/>
        <end position="124"/>
    </location>
</feature>
<reference evidence="2 3" key="1">
    <citation type="submission" date="2020-05" db="EMBL/GenBank/DDBJ databases">
        <title>WGS assembly of Panicum virgatum.</title>
        <authorList>
            <person name="Lovell J.T."/>
            <person name="Jenkins J."/>
            <person name="Shu S."/>
            <person name="Juenger T.E."/>
            <person name="Schmutz J."/>
        </authorList>
    </citation>
    <scope>NUCLEOTIDE SEQUENCE [LARGE SCALE GENOMIC DNA]</scope>
    <source>
        <strain evidence="3">cv. AP13</strain>
    </source>
</reference>
<feature type="compositionally biased region" description="Low complexity" evidence="1">
    <location>
        <begin position="164"/>
        <end position="183"/>
    </location>
</feature>
<protein>
    <submittedName>
        <fullName evidence="2">Uncharacterized protein</fullName>
    </submittedName>
</protein>
<dbReference type="EMBL" id="CM029051">
    <property type="protein sequence ID" value="KAG2562387.1"/>
    <property type="molecule type" value="Genomic_DNA"/>
</dbReference>
<evidence type="ECO:0000256" key="1">
    <source>
        <dbReference type="SAM" id="MobiDB-lite"/>
    </source>
</evidence>
<dbReference type="Proteomes" id="UP000823388">
    <property type="component" value="Chromosome 8K"/>
</dbReference>
<organism evidence="2 3">
    <name type="scientific">Panicum virgatum</name>
    <name type="common">Blackwell switchgrass</name>
    <dbReference type="NCBI Taxonomy" id="38727"/>
    <lineage>
        <taxon>Eukaryota</taxon>
        <taxon>Viridiplantae</taxon>
        <taxon>Streptophyta</taxon>
        <taxon>Embryophyta</taxon>
        <taxon>Tracheophyta</taxon>
        <taxon>Spermatophyta</taxon>
        <taxon>Magnoliopsida</taxon>
        <taxon>Liliopsida</taxon>
        <taxon>Poales</taxon>
        <taxon>Poaceae</taxon>
        <taxon>PACMAD clade</taxon>
        <taxon>Panicoideae</taxon>
        <taxon>Panicodae</taxon>
        <taxon>Paniceae</taxon>
        <taxon>Panicinae</taxon>
        <taxon>Panicum</taxon>
        <taxon>Panicum sect. Hiantes</taxon>
    </lineage>
</organism>
<name>A0A8T0PJ80_PANVG</name>
<gene>
    <name evidence="2" type="ORF">PVAP13_8KG251402</name>
</gene>
<comment type="caution">
    <text evidence="2">The sequence shown here is derived from an EMBL/GenBank/DDBJ whole genome shotgun (WGS) entry which is preliminary data.</text>
</comment>
<feature type="compositionally biased region" description="Gly residues" evidence="1">
    <location>
        <begin position="221"/>
        <end position="231"/>
    </location>
</feature>
<proteinExistence type="predicted"/>
<keyword evidence="3" id="KW-1185">Reference proteome</keyword>
<evidence type="ECO:0000313" key="2">
    <source>
        <dbReference type="EMBL" id="KAG2562387.1"/>
    </source>
</evidence>